<reference evidence="3" key="1">
    <citation type="submission" date="2020-10" db="EMBL/GenBank/DDBJ databases">
        <title>Unveiling of a novel bifunctional photoreceptor, Dualchrome1, isolated from a cosmopolitan green alga.</title>
        <authorList>
            <person name="Suzuki S."/>
            <person name="Kawachi M."/>
        </authorList>
    </citation>
    <scope>NUCLEOTIDE SEQUENCE</scope>
    <source>
        <strain evidence="3">NIES 2893</strain>
    </source>
</reference>
<evidence type="ECO:0000256" key="1">
    <source>
        <dbReference type="SAM" id="Coils"/>
    </source>
</evidence>
<protein>
    <submittedName>
        <fullName evidence="3">Uncharacterized protein</fullName>
    </submittedName>
</protein>
<accession>A0A830HNA9</accession>
<feature type="compositionally biased region" description="Acidic residues" evidence="2">
    <location>
        <begin position="472"/>
        <end position="483"/>
    </location>
</feature>
<dbReference type="AlphaFoldDB" id="A0A830HNA9"/>
<evidence type="ECO:0000313" key="3">
    <source>
        <dbReference type="EMBL" id="GHP08125.1"/>
    </source>
</evidence>
<gene>
    <name evidence="3" type="ORF">PPROV_000686700</name>
</gene>
<feature type="compositionally biased region" description="Polar residues" evidence="2">
    <location>
        <begin position="171"/>
        <end position="185"/>
    </location>
</feature>
<feature type="region of interest" description="Disordered" evidence="2">
    <location>
        <begin position="399"/>
        <end position="425"/>
    </location>
</feature>
<feature type="coiled-coil region" evidence="1">
    <location>
        <begin position="219"/>
        <end position="323"/>
    </location>
</feature>
<name>A0A830HNA9_9CHLO</name>
<evidence type="ECO:0000313" key="4">
    <source>
        <dbReference type="Proteomes" id="UP000660262"/>
    </source>
</evidence>
<feature type="compositionally biased region" description="Pro residues" evidence="2">
    <location>
        <begin position="186"/>
        <end position="195"/>
    </location>
</feature>
<feature type="region of interest" description="Disordered" evidence="2">
    <location>
        <begin position="132"/>
        <end position="151"/>
    </location>
</feature>
<keyword evidence="4" id="KW-1185">Reference proteome</keyword>
<feature type="compositionally biased region" description="Low complexity" evidence="2">
    <location>
        <begin position="49"/>
        <end position="68"/>
    </location>
</feature>
<keyword evidence="1" id="KW-0175">Coiled coil</keyword>
<feature type="region of interest" description="Disordered" evidence="2">
    <location>
        <begin position="165"/>
        <end position="200"/>
    </location>
</feature>
<sequence length="515" mass="55265">MMPPSLGLPSSAKVQSHRHLAPCVAPLHGRHGRRSYARIRSIITVPSPSAASSAKHSSSNTNHTNHTNRLVACRASSTEKSSETSSGSSSTRGSNTPPQENNNNNNNQSQPKSPFDGLANSARSLITNVTKSAVPGDASKKQEKAAMAQAAQEAQARARAAAAAAAAASKTTDNGASSTDIAQSPTLPPNLPPATVPRGSREMTTMELQKDVRVLRAALQVSRSDLKQQNARLQTAKEELSMERRKAAQLKASLLESETEVTDLRAQLAESRTFLQSKDRQLEEAYAALSEGAKERGVLRNEIDALEEQLSTSKKEVAEWANELMDLKDIIDGDEERLLSSDSTSSSNIAKTARKEAAIMKEERETWEKLGSPAEVSPAKAVSIERGAMSALKDMVELSRSAAEEARQDISSKLPERAPMNDDVDAREAWAALGLDYDGELDAPVSDEEERAQALEALGSELDGKLEVPLTADEDDEGEDDSGGDTNGADKRQELLDLMSAIESLENGDKSSDKE</sequence>
<organism evidence="3 4">
    <name type="scientific">Pycnococcus provasolii</name>
    <dbReference type="NCBI Taxonomy" id="41880"/>
    <lineage>
        <taxon>Eukaryota</taxon>
        <taxon>Viridiplantae</taxon>
        <taxon>Chlorophyta</taxon>
        <taxon>Pseudoscourfieldiophyceae</taxon>
        <taxon>Pseudoscourfieldiales</taxon>
        <taxon>Pycnococcaceae</taxon>
        <taxon>Pycnococcus</taxon>
    </lineage>
</organism>
<feature type="compositionally biased region" description="Low complexity" evidence="2">
    <location>
        <begin position="76"/>
        <end position="94"/>
    </location>
</feature>
<evidence type="ECO:0000256" key="2">
    <source>
        <dbReference type="SAM" id="MobiDB-lite"/>
    </source>
</evidence>
<dbReference type="EMBL" id="BNJQ01000019">
    <property type="protein sequence ID" value="GHP08125.1"/>
    <property type="molecule type" value="Genomic_DNA"/>
</dbReference>
<dbReference type="Proteomes" id="UP000660262">
    <property type="component" value="Unassembled WGS sequence"/>
</dbReference>
<proteinExistence type="predicted"/>
<comment type="caution">
    <text evidence="3">The sequence shown here is derived from an EMBL/GenBank/DDBJ whole genome shotgun (WGS) entry which is preliminary data.</text>
</comment>
<feature type="region of interest" description="Disordered" evidence="2">
    <location>
        <begin position="457"/>
        <end position="493"/>
    </location>
</feature>
<feature type="region of interest" description="Disordered" evidence="2">
    <location>
        <begin position="46"/>
        <end position="119"/>
    </location>
</feature>